<sequence length="141" mass="15898">MLIACRRASLLISGFLLSSAVTAALAVQPTHPTGYWVLKNKDPETPYGGLKLNRPKSFSLLLFDSNCQLYRAEGSIRQKKGTWELKNQADHSNVFTMTEENHKLKLVDTEGQVMLFTSVSEAELEKELKTARHQQCHLSKH</sequence>
<evidence type="ECO:0000256" key="1">
    <source>
        <dbReference type="SAM" id="SignalP"/>
    </source>
</evidence>
<dbReference type="AlphaFoldDB" id="A0A081K5X2"/>
<name>A0A081K5X2_9GAMM</name>
<dbReference type="Proteomes" id="UP000027997">
    <property type="component" value="Unassembled WGS sequence"/>
</dbReference>
<comment type="caution">
    <text evidence="2">The sequence shown here is derived from an EMBL/GenBank/DDBJ whole genome shotgun (WGS) entry which is preliminary data.</text>
</comment>
<dbReference type="EMBL" id="JOJP01000001">
    <property type="protein sequence ID" value="KEI69548.1"/>
    <property type="molecule type" value="Genomic_DNA"/>
</dbReference>
<feature type="chain" id="PRO_5001758637" description="Lipocalin-like domain-containing protein" evidence="1">
    <location>
        <begin position="24"/>
        <end position="141"/>
    </location>
</feature>
<keyword evidence="1" id="KW-0732">Signal</keyword>
<evidence type="ECO:0008006" key="4">
    <source>
        <dbReference type="Google" id="ProtNLM"/>
    </source>
</evidence>
<proteinExistence type="predicted"/>
<gene>
    <name evidence="2" type="ORF">GV64_01260</name>
</gene>
<keyword evidence="3" id="KW-1185">Reference proteome</keyword>
<reference evidence="2 3" key="1">
    <citation type="submission" date="2014-06" db="EMBL/GenBank/DDBJ databases">
        <title>Whole Genome Sequences of Three Symbiotic Endozoicomonas Bacteria.</title>
        <authorList>
            <person name="Neave M.J."/>
            <person name="Apprill A."/>
            <person name="Voolstra C.R."/>
        </authorList>
    </citation>
    <scope>NUCLEOTIDE SEQUENCE [LARGE SCALE GENOMIC DNA]</scope>
    <source>
        <strain evidence="2 3">DSM 22380</strain>
    </source>
</reference>
<evidence type="ECO:0000313" key="2">
    <source>
        <dbReference type="EMBL" id="KEI69548.1"/>
    </source>
</evidence>
<dbReference type="RefSeq" id="WP_020582020.1">
    <property type="nucleotide sequence ID" value="NZ_JOJP01000001.1"/>
</dbReference>
<evidence type="ECO:0000313" key="3">
    <source>
        <dbReference type="Proteomes" id="UP000027997"/>
    </source>
</evidence>
<protein>
    <recommendedName>
        <fullName evidence="4">Lipocalin-like domain-containing protein</fullName>
    </recommendedName>
</protein>
<organism evidence="2 3">
    <name type="scientific">Endozoicomonas elysicola</name>
    <dbReference type="NCBI Taxonomy" id="305900"/>
    <lineage>
        <taxon>Bacteria</taxon>
        <taxon>Pseudomonadati</taxon>
        <taxon>Pseudomonadota</taxon>
        <taxon>Gammaproteobacteria</taxon>
        <taxon>Oceanospirillales</taxon>
        <taxon>Endozoicomonadaceae</taxon>
        <taxon>Endozoicomonas</taxon>
    </lineage>
</organism>
<accession>A0A081K5X2</accession>
<feature type="signal peptide" evidence="1">
    <location>
        <begin position="1"/>
        <end position="23"/>
    </location>
</feature>